<dbReference type="Gene3D" id="3.90.226.10">
    <property type="entry name" value="2-enoyl-CoA Hydratase, Chain A, domain 1"/>
    <property type="match status" value="1"/>
</dbReference>
<dbReference type="RefSeq" id="WP_345520197.1">
    <property type="nucleotide sequence ID" value="NZ_BAABKM010000002.1"/>
</dbReference>
<evidence type="ECO:0000313" key="2">
    <source>
        <dbReference type="EMBL" id="GAA4697567.1"/>
    </source>
</evidence>
<name>A0ABP8X040_9ACTN</name>
<dbReference type="InterPro" id="IPR014748">
    <property type="entry name" value="Enoyl-CoA_hydra_C"/>
</dbReference>
<dbReference type="InterPro" id="IPR001753">
    <property type="entry name" value="Enoyl-CoA_hydra/iso"/>
</dbReference>
<gene>
    <name evidence="2" type="ORF">GCM10023349_11710</name>
</gene>
<dbReference type="SUPFAM" id="SSF52096">
    <property type="entry name" value="ClpP/crotonase"/>
    <property type="match status" value="1"/>
</dbReference>
<protein>
    <submittedName>
        <fullName evidence="2">Enoyl-CoA hydratase-related protein</fullName>
    </submittedName>
</protein>
<proteinExistence type="inferred from homology"/>
<dbReference type="PANTHER" id="PTHR43459:SF1">
    <property type="entry name" value="EG:BACN32G11.4 PROTEIN"/>
    <property type="match status" value="1"/>
</dbReference>
<comment type="caution">
    <text evidence="2">The sequence shown here is derived from an EMBL/GenBank/DDBJ whole genome shotgun (WGS) entry which is preliminary data.</text>
</comment>
<evidence type="ECO:0000256" key="1">
    <source>
        <dbReference type="ARBA" id="ARBA00005254"/>
    </source>
</evidence>
<dbReference type="Pfam" id="PF00378">
    <property type="entry name" value="ECH_1"/>
    <property type="match status" value="1"/>
</dbReference>
<sequence>MTDSPVLLDVTDGVATITLNRPQAYNSLNIETKELLRDTIQQVADDPAVRCVVLTGSGKAFCTGQDLKEHIELLENGGSDALFTTVDKHYNPTVTALAGMAKPVIAAVNGVAAGAGSSLAFACDLRIVADTAGFNLAFANVALSCDTGASYHLQQLVGRAKAIELLYFPRTISAADALELGLATKVVPADELAAEVASLAATLAAGPTVALGAMRQSVAYAAGHSFEEALEFESAMMTKTGATSDHRAAVAAFVAKEKPAFEGR</sequence>
<dbReference type="InterPro" id="IPR029045">
    <property type="entry name" value="ClpP/crotonase-like_dom_sf"/>
</dbReference>
<organism evidence="2 3">
    <name type="scientific">Nocardioides conyzicola</name>
    <dbReference type="NCBI Taxonomy" id="1651781"/>
    <lineage>
        <taxon>Bacteria</taxon>
        <taxon>Bacillati</taxon>
        <taxon>Actinomycetota</taxon>
        <taxon>Actinomycetes</taxon>
        <taxon>Propionibacteriales</taxon>
        <taxon>Nocardioidaceae</taxon>
        <taxon>Nocardioides</taxon>
    </lineage>
</organism>
<dbReference type="Gene3D" id="1.10.12.10">
    <property type="entry name" value="Lyase 2-enoyl-coa Hydratase, Chain A, domain 2"/>
    <property type="match status" value="1"/>
</dbReference>
<keyword evidence="3" id="KW-1185">Reference proteome</keyword>
<dbReference type="Proteomes" id="UP001499974">
    <property type="component" value="Unassembled WGS sequence"/>
</dbReference>
<evidence type="ECO:0000313" key="3">
    <source>
        <dbReference type="Proteomes" id="UP001499974"/>
    </source>
</evidence>
<comment type="similarity">
    <text evidence="1">Belongs to the enoyl-CoA hydratase/isomerase family.</text>
</comment>
<dbReference type="CDD" id="cd06558">
    <property type="entry name" value="crotonase-like"/>
    <property type="match status" value="1"/>
</dbReference>
<dbReference type="PANTHER" id="PTHR43459">
    <property type="entry name" value="ENOYL-COA HYDRATASE"/>
    <property type="match status" value="1"/>
</dbReference>
<reference evidence="3" key="1">
    <citation type="journal article" date="2019" name="Int. J. Syst. Evol. Microbiol.">
        <title>The Global Catalogue of Microorganisms (GCM) 10K type strain sequencing project: providing services to taxonomists for standard genome sequencing and annotation.</title>
        <authorList>
            <consortium name="The Broad Institute Genomics Platform"/>
            <consortium name="The Broad Institute Genome Sequencing Center for Infectious Disease"/>
            <person name="Wu L."/>
            <person name="Ma J."/>
        </authorList>
    </citation>
    <scope>NUCLEOTIDE SEQUENCE [LARGE SCALE GENOMIC DNA]</scope>
    <source>
        <strain evidence="3">JCM 18531</strain>
    </source>
</reference>
<accession>A0ABP8X040</accession>
<dbReference type="EMBL" id="BAABKM010000002">
    <property type="protein sequence ID" value="GAA4697567.1"/>
    <property type="molecule type" value="Genomic_DNA"/>
</dbReference>